<dbReference type="AlphaFoldDB" id="A0A5I4AI38"/>
<evidence type="ECO:0000313" key="4">
    <source>
        <dbReference type="EMBL" id="MLO07458.1"/>
    </source>
</evidence>
<reference evidence="3" key="2">
    <citation type="submission" date="2018-07" db="EMBL/GenBank/DDBJ databases">
        <authorList>
            <consortium name="PulseNet: The National Subtyping Network for Foodborne Disease Surveillance"/>
            <person name="Tarr C.L."/>
            <person name="Trees E."/>
            <person name="Katz L.S."/>
            <person name="Carleton-Romer H.A."/>
            <person name="Stroika S."/>
            <person name="Kucerova Z."/>
            <person name="Roache K.F."/>
            <person name="Sabol A.L."/>
            <person name="Besser J."/>
            <person name="Gerner-Smidt P."/>
        </authorList>
    </citation>
    <scope>NUCLEOTIDE SEQUENCE</scope>
    <source>
        <strain evidence="3">PNUSAS003387</strain>
    </source>
</reference>
<sequence length="174" mass="20461">MHGFFIVETIMDGLVTKLAKDLRSVFEENFDYFDESGVPFFGMFPENCCQGASVFLGMLLSHFFTRDIIKVVHGSTRNRLYHHFWVEVDSKIYDLTLDQFYKNMGDKYTGIEYPAYGEDKHPLRQYFFFKEKMSAVLAFSIFVQKHANLEEILPAYQFICRELEVMGWKIPSPE</sequence>
<dbReference type="EMBL" id="AAGVGK010000041">
    <property type="protein sequence ID" value="EBS3934723.1"/>
    <property type="molecule type" value="Genomic_DNA"/>
</dbReference>
<evidence type="ECO:0000313" key="1">
    <source>
        <dbReference type="EMBL" id="EBS3934723.1"/>
    </source>
</evidence>
<name>A0A5I4AI38_SALET</name>
<dbReference type="EMBL" id="AAKNWZ010000013">
    <property type="protein sequence ID" value="ECT7930033.1"/>
    <property type="molecule type" value="Genomic_DNA"/>
</dbReference>
<dbReference type="EMBL" id="RVCL01000020">
    <property type="protein sequence ID" value="MLO07458.1"/>
    <property type="molecule type" value="Genomic_DNA"/>
</dbReference>
<proteinExistence type="predicted"/>
<evidence type="ECO:0000313" key="2">
    <source>
        <dbReference type="EMBL" id="EBU9895676.1"/>
    </source>
</evidence>
<accession>A0A5I4AI38</accession>
<protein>
    <submittedName>
        <fullName evidence="1">Uncharacterized protein</fullName>
    </submittedName>
</protein>
<dbReference type="EMBL" id="AAHDUY010000023">
    <property type="protein sequence ID" value="EBU9895676.1"/>
    <property type="molecule type" value="Genomic_DNA"/>
</dbReference>
<comment type="caution">
    <text evidence="1">The sequence shown here is derived from an EMBL/GenBank/DDBJ whole genome shotgun (WGS) entry which is preliminary data.</text>
</comment>
<reference evidence="1" key="1">
    <citation type="submission" date="2018-06" db="EMBL/GenBank/DDBJ databases">
        <authorList>
            <person name="Ashton P.M."/>
            <person name="Dallman T."/>
            <person name="Nair S."/>
            <person name="De Pinna E."/>
            <person name="Peters T."/>
            <person name="Grant K."/>
        </authorList>
    </citation>
    <scope>NUCLEOTIDE SEQUENCE</scope>
    <source>
        <strain evidence="1">146074</strain>
        <strain evidence="4">275776</strain>
        <strain evidence="2">298956</strain>
    </source>
</reference>
<organism evidence="1">
    <name type="scientific">Salmonella enterica subsp. enterica serovar Reading</name>
    <dbReference type="NCBI Taxonomy" id="165302"/>
    <lineage>
        <taxon>Bacteria</taxon>
        <taxon>Pseudomonadati</taxon>
        <taxon>Pseudomonadota</taxon>
        <taxon>Gammaproteobacteria</taxon>
        <taxon>Enterobacterales</taxon>
        <taxon>Enterobacteriaceae</taxon>
        <taxon>Salmonella</taxon>
    </lineage>
</organism>
<evidence type="ECO:0000313" key="3">
    <source>
        <dbReference type="EMBL" id="ECT7930033.1"/>
    </source>
</evidence>
<gene>
    <name evidence="3" type="ORF">BFV08_22125</name>
    <name evidence="2" type="ORF">DM677_21490</name>
    <name evidence="1" type="ORF">DPE57_23100</name>
    <name evidence="4" type="ORF">DQK10_22805</name>
</gene>
<dbReference type="Proteomes" id="UP000885381">
    <property type="component" value="Unassembled WGS sequence"/>
</dbReference>